<dbReference type="EMBL" id="JBHSPF010000022">
    <property type="protein sequence ID" value="MFC5628429.1"/>
    <property type="molecule type" value="Genomic_DNA"/>
</dbReference>
<proteinExistence type="predicted"/>
<dbReference type="RefSeq" id="WP_270898307.1">
    <property type="nucleotide sequence ID" value="NZ_JBHSPF010000022.1"/>
</dbReference>
<keyword evidence="4" id="KW-1278">Translocase</keyword>
<evidence type="ECO:0000256" key="4">
    <source>
        <dbReference type="ARBA" id="ARBA00022967"/>
    </source>
</evidence>
<keyword evidence="3 6" id="KW-0067">ATP-binding</keyword>
<dbReference type="Gene3D" id="3.40.50.300">
    <property type="entry name" value="P-loop containing nucleotide triphosphate hydrolases"/>
    <property type="match status" value="1"/>
</dbReference>
<evidence type="ECO:0000256" key="2">
    <source>
        <dbReference type="ARBA" id="ARBA00022741"/>
    </source>
</evidence>
<dbReference type="InterPro" id="IPR027417">
    <property type="entry name" value="P-loop_NTPase"/>
</dbReference>
<dbReference type="CDD" id="cd03214">
    <property type="entry name" value="ABC_Iron-Siderophores_B12_Hemin"/>
    <property type="match status" value="1"/>
</dbReference>
<reference evidence="7" key="1">
    <citation type="journal article" date="2019" name="Int. J. Syst. Evol. Microbiol.">
        <title>The Global Catalogue of Microorganisms (GCM) 10K type strain sequencing project: providing services to taxonomists for standard genome sequencing and annotation.</title>
        <authorList>
            <consortium name="The Broad Institute Genomics Platform"/>
            <consortium name="The Broad Institute Genome Sequencing Center for Infectious Disease"/>
            <person name="Wu L."/>
            <person name="Ma J."/>
        </authorList>
    </citation>
    <scope>NUCLEOTIDE SEQUENCE [LARGE SCALE GENOMIC DNA]</scope>
    <source>
        <strain evidence="7">CGMCC 1.15790</strain>
    </source>
</reference>
<dbReference type="Pfam" id="PF00005">
    <property type="entry name" value="ABC_tran"/>
    <property type="match status" value="1"/>
</dbReference>
<dbReference type="InterPro" id="IPR003593">
    <property type="entry name" value="AAA+_ATPase"/>
</dbReference>
<evidence type="ECO:0000313" key="6">
    <source>
        <dbReference type="EMBL" id="MFC5628429.1"/>
    </source>
</evidence>
<protein>
    <submittedName>
        <fullName evidence="6">ABC transporter ATP-binding protein</fullName>
    </submittedName>
</protein>
<evidence type="ECO:0000256" key="1">
    <source>
        <dbReference type="ARBA" id="ARBA00022448"/>
    </source>
</evidence>
<gene>
    <name evidence="6" type="ORF">ACFPTR_05895</name>
</gene>
<dbReference type="Proteomes" id="UP001596143">
    <property type="component" value="Unassembled WGS sequence"/>
</dbReference>
<comment type="caution">
    <text evidence="6">The sequence shown here is derived from an EMBL/GenBank/DDBJ whole genome shotgun (WGS) entry which is preliminary data.</text>
</comment>
<dbReference type="PANTHER" id="PTHR42794">
    <property type="entry name" value="HEMIN IMPORT ATP-BINDING PROTEIN HMUV"/>
    <property type="match status" value="1"/>
</dbReference>
<dbReference type="SUPFAM" id="SSF52540">
    <property type="entry name" value="P-loop containing nucleoside triphosphate hydrolases"/>
    <property type="match status" value="1"/>
</dbReference>
<accession>A0ABW0U6P3</accession>
<evidence type="ECO:0000256" key="3">
    <source>
        <dbReference type="ARBA" id="ARBA00022840"/>
    </source>
</evidence>
<organism evidence="6 7">
    <name type="scientific">Aliibacillus thermotolerans</name>
    <dbReference type="NCBI Taxonomy" id="1834418"/>
    <lineage>
        <taxon>Bacteria</taxon>
        <taxon>Bacillati</taxon>
        <taxon>Bacillota</taxon>
        <taxon>Bacilli</taxon>
        <taxon>Bacillales</taxon>
        <taxon>Bacillaceae</taxon>
        <taxon>Aliibacillus</taxon>
    </lineage>
</organism>
<dbReference type="GO" id="GO:0005524">
    <property type="term" value="F:ATP binding"/>
    <property type="evidence" value="ECO:0007669"/>
    <property type="project" value="UniProtKB-KW"/>
</dbReference>
<evidence type="ECO:0000259" key="5">
    <source>
        <dbReference type="PROSITE" id="PS50893"/>
    </source>
</evidence>
<keyword evidence="2" id="KW-0547">Nucleotide-binding</keyword>
<dbReference type="SMART" id="SM00382">
    <property type="entry name" value="AAA"/>
    <property type="match status" value="1"/>
</dbReference>
<evidence type="ECO:0000313" key="7">
    <source>
        <dbReference type="Proteomes" id="UP001596143"/>
    </source>
</evidence>
<keyword evidence="7" id="KW-1185">Reference proteome</keyword>
<name>A0ABW0U6P3_9BACI</name>
<keyword evidence="1" id="KW-0813">Transport</keyword>
<dbReference type="PROSITE" id="PS50893">
    <property type="entry name" value="ABC_TRANSPORTER_2"/>
    <property type="match status" value="1"/>
</dbReference>
<feature type="domain" description="ABC transporter" evidence="5">
    <location>
        <begin position="4"/>
        <end position="240"/>
    </location>
</feature>
<dbReference type="PANTHER" id="PTHR42794:SF1">
    <property type="entry name" value="HEMIN IMPORT ATP-BINDING PROTEIN HMUV"/>
    <property type="match status" value="1"/>
</dbReference>
<sequence>MSIIKTEELAVGYGDKKVVENINIEALKGQFICLLGPNGSGKSTILRSLCGFLAPVGGKIFLKTRDISQIKTNTLAETMAVVLTDRLSPGLMTGFDIAALGRYPHTGFFGKLSQEDIEKTWEALHLVNAQDIAHRFFNELSDGQKQKLLLARALVQEPEVIILDEPTTHLDVRHRMEVMNILNTLTKEKGITVILSLHEIDLALKSCDIAILIKNNKILDYGPPEDIIQEDTMTNLFDIRSAHYNEFLGTVELTNDFPPSTFVVAGGGTGTRIFRALTKKGYGVATGILHENDVDYYIAKTIGTPLVSEMPFRDIREHTVKVAQKQIEQLERVVDTAFPIGSLNKQNIDLILYAVSIGKPVYSLRSRQECEDVYGEQAANVQTFENMNEMLQSFSSPEALTSPAVKATVGV</sequence>
<dbReference type="InterPro" id="IPR003439">
    <property type="entry name" value="ABC_transporter-like_ATP-bd"/>
</dbReference>